<dbReference type="PANTHER" id="PTHR10579">
    <property type="entry name" value="CALCIUM-ACTIVATED CHLORIDE CHANNEL REGULATOR"/>
    <property type="match status" value="1"/>
</dbReference>
<keyword evidence="1" id="KW-0863">Zinc-finger</keyword>
<feature type="compositionally biased region" description="Polar residues" evidence="2">
    <location>
        <begin position="199"/>
        <end position="209"/>
    </location>
</feature>
<organism evidence="5 6">
    <name type="scientific">Anisodus tanguticus</name>
    <dbReference type="NCBI Taxonomy" id="243964"/>
    <lineage>
        <taxon>Eukaryota</taxon>
        <taxon>Viridiplantae</taxon>
        <taxon>Streptophyta</taxon>
        <taxon>Embryophyta</taxon>
        <taxon>Tracheophyta</taxon>
        <taxon>Spermatophyta</taxon>
        <taxon>Magnoliopsida</taxon>
        <taxon>eudicotyledons</taxon>
        <taxon>Gunneridae</taxon>
        <taxon>Pentapetalae</taxon>
        <taxon>asterids</taxon>
        <taxon>lamiids</taxon>
        <taxon>Solanales</taxon>
        <taxon>Solanaceae</taxon>
        <taxon>Solanoideae</taxon>
        <taxon>Hyoscyameae</taxon>
        <taxon>Anisodus</taxon>
    </lineage>
</organism>
<dbReference type="EMBL" id="JAVYJV010000011">
    <property type="protein sequence ID" value="KAK4359173.1"/>
    <property type="molecule type" value="Genomic_DNA"/>
</dbReference>
<dbReference type="SUPFAM" id="SSF57850">
    <property type="entry name" value="RING/U-box"/>
    <property type="match status" value="1"/>
</dbReference>
<feature type="region of interest" description="Disordered" evidence="2">
    <location>
        <begin position="433"/>
        <end position="455"/>
    </location>
</feature>
<dbReference type="Pfam" id="PF13639">
    <property type="entry name" value="zf-RING_2"/>
    <property type="match status" value="1"/>
</dbReference>
<dbReference type="InterPro" id="IPR002035">
    <property type="entry name" value="VWF_A"/>
</dbReference>
<proteinExistence type="predicted"/>
<sequence length="738" mass="82279">MGTGWRRAFCTTIPRDREAQFADKHAQDSQQQQVNNGGQQQIPSPRKLGFLSSSNPSTPRLRCKTNKASSSDINSLISPKLHCKTTPKSNTKSPITLLGSNPSSPRSPFSILKNTLRLSKHSCGVCTQSVKSGQGMAIYTAECSHTFHFPCIASHVRKNSSLVCPVCNSTWKDVPLLAIHRLQQQQDSQKTHQQELESYPNTPNNKKQTLLPNVKTYYNDDEPLMTPKAGTKFVPIPEDEEEEEEEFRGFFVNPISSDEAFANHRDNNRTIEISLMPEAANISATKTHETYAVVLKIKAPPPPPPGNPHTGSGQFLEPTRRAPIDLVTVLDVSGSMSGAKIQMLKRAMRLVISSLGSVDRLSIVAFSATPKRLLPLRRMTPQGQRSARRIIDRLVVSQGTCVSEALRKAQKVLEERRERNPVASIMLLSDGQDEKIQGSSNNNTHNRRGESPRVSSTRFGHIEIPVHSSGFGKKAGYNSRPAEDEDAFSKCVGGLLSVVVHDLKIQLDFSSGSDPAEVVAVYSYNGRPAVLGSNCVRLGDLYAEEERELLLEVKVPTITNVSSYHVLSVRCCYKDPATKEAIYGREHSLLVPRPQAVRSSTPKIERLRNLFITTRAIAESRRLIEHNELSSATHMLSSARALLIQSGSAFVDEYDRGLEAELTEVQWRKQYQQQIEQQKMFQRQKSNEKEMNFFIDENGEPLTPTSAWRAAEKLAKVAMIKKSMNRVSDLHGFENARF</sequence>
<dbReference type="InterPro" id="IPR001841">
    <property type="entry name" value="Znf_RING"/>
</dbReference>
<dbReference type="InterPro" id="IPR057427">
    <property type="entry name" value="WAV3_C"/>
</dbReference>
<dbReference type="SUPFAM" id="SSF53300">
    <property type="entry name" value="vWA-like"/>
    <property type="match status" value="1"/>
</dbReference>
<dbReference type="InterPro" id="IPR036465">
    <property type="entry name" value="vWFA_dom_sf"/>
</dbReference>
<evidence type="ECO:0000259" key="3">
    <source>
        <dbReference type="PROSITE" id="PS50089"/>
    </source>
</evidence>
<dbReference type="InterPro" id="IPR051266">
    <property type="entry name" value="CLCR"/>
</dbReference>
<dbReference type="PROSITE" id="PS50089">
    <property type="entry name" value="ZF_RING_2"/>
    <property type="match status" value="1"/>
</dbReference>
<dbReference type="Gene3D" id="3.30.40.10">
    <property type="entry name" value="Zinc/RING finger domain, C3HC4 (zinc finger)"/>
    <property type="match status" value="1"/>
</dbReference>
<evidence type="ECO:0000256" key="1">
    <source>
        <dbReference type="PROSITE-ProRule" id="PRU00175"/>
    </source>
</evidence>
<dbReference type="GO" id="GO:0008270">
    <property type="term" value="F:zinc ion binding"/>
    <property type="evidence" value="ECO:0007669"/>
    <property type="project" value="UniProtKB-KW"/>
</dbReference>
<feature type="region of interest" description="Disordered" evidence="2">
    <location>
        <begin position="23"/>
        <end position="106"/>
    </location>
</feature>
<keyword evidence="6" id="KW-1185">Reference proteome</keyword>
<protein>
    <submittedName>
        <fullName evidence="5">Uncharacterized protein</fullName>
    </submittedName>
</protein>
<feature type="domain" description="VWFA" evidence="4">
    <location>
        <begin position="325"/>
        <end position="472"/>
    </location>
</feature>
<dbReference type="AlphaFoldDB" id="A0AAE1RWG1"/>
<dbReference type="SMART" id="SM00184">
    <property type="entry name" value="RING"/>
    <property type="match status" value="1"/>
</dbReference>
<dbReference type="CDD" id="cd01466">
    <property type="entry name" value="vWA_C3HC4_type"/>
    <property type="match status" value="1"/>
</dbReference>
<dbReference type="SMART" id="SM00327">
    <property type="entry name" value="VWA"/>
    <property type="match status" value="1"/>
</dbReference>
<evidence type="ECO:0000313" key="5">
    <source>
        <dbReference type="EMBL" id="KAK4359173.1"/>
    </source>
</evidence>
<evidence type="ECO:0000313" key="6">
    <source>
        <dbReference type="Proteomes" id="UP001291623"/>
    </source>
</evidence>
<reference evidence="5" key="1">
    <citation type="submission" date="2023-12" db="EMBL/GenBank/DDBJ databases">
        <title>Genome assembly of Anisodus tanguticus.</title>
        <authorList>
            <person name="Wang Y.-J."/>
        </authorList>
    </citation>
    <scope>NUCLEOTIDE SEQUENCE</scope>
    <source>
        <strain evidence="5">KB-2021</strain>
        <tissue evidence="5">Leaf</tissue>
    </source>
</reference>
<feature type="compositionally biased region" description="Polar residues" evidence="2">
    <location>
        <begin position="86"/>
        <end position="106"/>
    </location>
</feature>
<keyword evidence="1" id="KW-0862">Zinc</keyword>
<evidence type="ECO:0000259" key="4">
    <source>
        <dbReference type="PROSITE" id="PS50234"/>
    </source>
</evidence>
<gene>
    <name evidence="5" type="ORF">RND71_021402</name>
</gene>
<feature type="compositionally biased region" description="Polar residues" evidence="2">
    <location>
        <begin position="66"/>
        <end position="77"/>
    </location>
</feature>
<dbReference type="Pfam" id="PF13519">
    <property type="entry name" value="VWA_2"/>
    <property type="match status" value="1"/>
</dbReference>
<feature type="compositionally biased region" description="Low complexity" evidence="2">
    <location>
        <begin position="30"/>
        <end position="41"/>
    </location>
</feature>
<comment type="caution">
    <text evidence="5">The sequence shown here is derived from an EMBL/GenBank/DDBJ whole genome shotgun (WGS) entry which is preliminary data.</text>
</comment>
<accession>A0AAE1RWG1</accession>
<dbReference type="Gene3D" id="3.40.50.410">
    <property type="entry name" value="von Willebrand factor, type A domain"/>
    <property type="match status" value="1"/>
</dbReference>
<feature type="region of interest" description="Disordered" evidence="2">
    <location>
        <begin position="185"/>
        <end position="209"/>
    </location>
</feature>
<evidence type="ECO:0000256" key="2">
    <source>
        <dbReference type="SAM" id="MobiDB-lite"/>
    </source>
</evidence>
<dbReference type="InterPro" id="IPR013083">
    <property type="entry name" value="Znf_RING/FYVE/PHD"/>
</dbReference>
<name>A0AAE1RWG1_9SOLA</name>
<dbReference type="PANTHER" id="PTHR10579:SF55">
    <property type="entry name" value="E3 UBIQUITIN-PROTEIN LIGASE WAV3"/>
    <property type="match status" value="1"/>
</dbReference>
<feature type="domain" description="RING-type" evidence="3">
    <location>
        <begin position="123"/>
        <end position="168"/>
    </location>
</feature>
<dbReference type="Pfam" id="PF25243">
    <property type="entry name" value="WAV3_C"/>
    <property type="match status" value="1"/>
</dbReference>
<dbReference type="PROSITE" id="PS50234">
    <property type="entry name" value="VWFA"/>
    <property type="match status" value="1"/>
</dbReference>
<dbReference type="Proteomes" id="UP001291623">
    <property type="component" value="Unassembled WGS sequence"/>
</dbReference>
<keyword evidence="1" id="KW-0479">Metal-binding</keyword>